<accession>A0A9Q0X4Z9</accession>
<organism evidence="2 3">
    <name type="scientific">Salix koriyanagi</name>
    <dbReference type="NCBI Taxonomy" id="2511006"/>
    <lineage>
        <taxon>Eukaryota</taxon>
        <taxon>Viridiplantae</taxon>
        <taxon>Streptophyta</taxon>
        <taxon>Embryophyta</taxon>
        <taxon>Tracheophyta</taxon>
        <taxon>Spermatophyta</taxon>
        <taxon>Magnoliopsida</taxon>
        <taxon>eudicotyledons</taxon>
        <taxon>Gunneridae</taxon>
        <taxon>Pentapetalae</taxon>
        <taxon>rosids</taxon>
        <taxon>fabids</taxon>
        <taxon>Malpighiales</taxon>
        <taxon>Salicaceae</taxon>
        <taxon>Saliceae</taxon>
        <taxon>Salix</taxon>
    </lineage>
</organism>
<feature type="region of interest" description="Disordered" evidence="1">
    <location>
        <begin position="1"/>
        <end position="39"/>
    </location>
</feature>
<evidence type="ECO:0000313" key="2">
    <source>
        <dbReference type="EMBL" id="KAJ6779032.1"/>
    </source>
</evidence>
<dbReference type="EMBL" id="JAPFFM010000001">
    <property type="protein sequence ID" value="KAJ6779032.1"/>
    <property type="molecule type" value="Genomic_DNA"/>
</dbReference>
<feature type="compositionally biased region" description="Basic and acidic residues" evidence="1">
    <location>
        <begin position="98"/>
        <end position="108"/>
    </location>
</feature>
<comment type="caution">
    <text evidence="2">The sequence shown here is derived from an EMBL/GenBank/DDBJ whole genome shotgun (WGS) entry which is preliminary data.</text>
</comment>
<feature type="region of interest" description="Disordered" evidence="1">
    <location>
        <begin position="52"/>
        <end position="91"/>
    </location>
</feature>
<dbReference type="Proteomes" id="UP001151752">
    <property type="component" value="Chromosome 16"/>
</dbReference>
<protein>
    <submittedName>
        <fullName evidence="2">Uncharacterized protein</fullName>
    </submittedName>
</protein>
<sequence>MDIDLRLPSGDHDKEGEEPNGGDNMSSEVKLHNGNAETGSVVDVAEEILSIEGGDVNSPTPATFKEDTNLEPLSGMGQSESMTSPLTDHVLDKPSKTQKMELADDRVQRQTARQACM</sequence>
<name>A0A9Q0X4Z9_9ROSI</name>
<reference evidence="2" key="1">
    <citation type="submission" date="2022-11" db="EMBL/GenBank/DDBJ databases">
        <authorList>
            <person name="Hyden B.L."/>
            <person name="Feng K."/>
            <person name="Yates T."/>
            <person name="Jawdy S."/>
            <person name="Smart L.B."/>
            <person name="Muchero W."/>
        </authorList>
    </citation>
    <scope>NUCLEOTIDE SEQUENCE</scope>
    <source>
        <tissue evidence="2">Shoot tip</tissue>
    </source>
</reference>
<feature type="compositionally biased region" description="Polar residues" evidence="1">
    <location>
        <begin position="76"/>
        <end position="86"/>
    </location>
</feature>
<proteinExistence type="predicted"/>
<evidence type="ECO:0000256" key="1">
    <source>
        <dbReference type="SAM" id="MobiDB-lite"/>
    </source>
</evidence>
<reference evidence="2" key="2">
    <citation type="journal article" date="2023" name="Int. J. Mol. Sci.">
        <title>De Novo Assembly and Annotation of 11 Diverse Shrub Willow (Salix) Genomes Reveals Novel Gene Organization in Sex-Linked Regions.</title>
        <authorList>
            <person name="Hyden B."/>
            <person name="Feng K."/>
            <person name="Yates T.B."/>
            <person name="Jawdy S."/>
            <person name="Cereghino C."/>
            <person name="Smart L.B."/>
            <person name="Muchero W."/>
        </authorList>
    </citation>
    <scope>NUCLEOTIDE SEQUENCE</scope>
    <source>
        <tissue evidence="2">Shoot tip</tissue>
    </source>
</reference>
<gene>
    <name evidence="2" type="ORF">OIU74_002761</name>
</gene>
<keyword evidence="3" id="KW-1185">Reference proteome</keyword>
<dbReference type="AlphaFoldDB" id="A0A9Q0X4Z9"/>
<feature type="region of interest" description="Disordered" evidence="1">
    <location>
        <begin position="98"/>
        <end position="117"/>
    </location>
</feature>
<evidence type="ECO:0000313" key="3">
    <source>
        <dbReference type="Proteomes" id="UP001151752"/>
    </source>
</evidence>